<protein>
    <submittedName>
        <fullName evidence="2">Rubrerythrin-2</fullName>
    </submittedName>
</protein>
<evidence type="ECO:0000313" key="3">
    <source>
        <dbReference type="Proteomes" id="UP000215413"/>
    </source>
</evidence>
<dbReference type="GeneID" id="60840623"/>
<dbReference type="PANTHER" id="PTHR33746:SF4">
    <property type="entry name" value="RUBRERYTHRIN"/>
    <property type="match status" value="1"/>
</dbReference>
<dbReference type="PROSITE" id="PS50905">
    <property type="entry name" value="FERRITIN_LIKE"/>
    <property type="match status" value="1"/>
</dbReference>
<dbReference type="InterPro" id="IPR052753">
    <property type="entry name" value="Rbr2/Nigerythrin"/>
</dbReference>
<dbReference type="InterPro" id="IPR012347">
    <property type="entry name" value="Ferritin-like"/>
</dbReference>
<sequence>MKMMTQANLQSAFGGESQARNRYNIWGNKAEKDGFKNVARLFNATADAEKIHAALHFDALKDVHGDFAVTSMAGFGIGSTSENLEGARNGEIFEATEMYPAYIEVAEMQEEKEAVRAMRFAVEAEKVHAERFGKAKEFVDGGKDLEVEEILLCPVCGYIGFEKIDACPICGCKSEKFIEY</sequence>
<dbReference type="InterPro" id="IPR009078">
    <property type="entry name" value="Ferritin-like_SF"/>
</dbReference>
<dbReference type="SUPFAM" id="SSF47240">
    <property type="entry name" value="Ferritin-like"/>
    <property type="match status" value="1"/>
</dbReference>
<evidence type="ECO:0000259" key="1">
    <source>
        <dbReference type="PROSITE" id="PS50905"/>
    </source>
</evidence>
<organism evidence="2 3">
    <name type="scientific">Finegoldia magna</name>
    <name type="common">Peptostreptococcus magnus</name>
    <dbReference type="NCBI Taxonomy" id="1260"/>
    <lineage>
        <taxon>Bacteria</taxon>
        <taxon>Bacillati</taxon>
        <taxon>Bacillota</taxon>
        <taxon>Tissierellia</taxon>
        <taxon>Tissierellales</taxon>
        <taxon>Peptoniphilaceae</taxon>
        <taxon>Finegoldia</taxon>
    </lineage>
</organism>
<dbReference type="CDD" id="cd01041">
    <property type="entry name" value="Rubrerythrin"/>
    <property type="match status" value="1"/>
</dbReference>
<dbReference type="InterPro" id="IPR003251">
    <property type="entry name" value="Rr_diiron-bd_dom"/>
</dbReference>
<dbReference type="PANTHER" id="PTHR33746">
    <property type="entry name" value="RUBRERYTHRIN"/>
    <property type="match status" value="1"/>
</dbReference>
<accession>A0A233V5T1</accession>
<dbReference type="AlphaFoldDB" id="A0A233V5T1"/>
<comment type="caution">
    <text evidence="2">The sequence shown here is derived from an EMBL/GenBank/DDBJ whole genome shotgun (WGS) entry which is preliminary data.</text>
</comment>
<dbReference type="RefSeq" id="WP_094206066.1">
    <property type="nucleotide sequence ID" value="NZ_BAAAWC010000039.1"/>
</dbReference>
<dbReference type="Pfam" id="PF02915">
    <property type="entry name" value="Rubrerythrin"/>
    <property type="match status" value="1"/>
</dbReference>
<dbReference type="EMBL" id="NDYC01000031">
    <property type="protein sequence ID" value="OXZ26866.1"/>
    <property type="molecule type" value="Genomic_DNA"/>
</dbReference>
<dbReference type="GO" id="GO:0046872">
    <property type="term" value="F:metal ion binding"/>
    <property type="evidence" value="ECO:0007669"/>
    <property type="project" value="InterPro"/>
</dbReference>
<dbReference type="Gene3D" id="1.20.1260.10">
    <property type="match status" value="1"/>
</dbReference>
<reference evidence="3" key="1">
    <citation type="submission" date="2017-04" db="EMBL/GenBank/DDBJ databases">
        <title>Finegoldia magna isolated from orthopedic joint implant-associated infections.</title>
        <authorList>
            <person name="Bjorklund S."/>
            <person name="Bruggemann H."/>
            <person name="Jensen A."/>
            <person name="Hellmark B."/>
            <person name="Soderquist B."/>
        </authorList>
    </citation>
    <scope>NUCLEOTIDE SEQUENCE [LARGE SCALE GENOMIC DNA]</scope>
    <source>
        <strain evidence="3">CCUG 54800</strain>
    </source>
</reference>
<dbReference type="Gene3D" id="2.20.28.10">
    <property type="match status" value="1"/>
</dbReference>
<feature type="domain" description="Ferritin-like diiron" evidence="1">
    <location>
        <begin position="1"/>
        <end position="143"/>
    </location>
</feature>
<name>A0A233V5T1_FINMA</name>
<proteinExistence type="predicted"/>
<dbReference type="Proteomes" id="UP000215413">
    <property type="component" value="Unassembled WGS sequence"/>
</dbReference>
<dbReference type="InterPro" id="IPR009040">
    <property type="entry name" value="Ferritin-like_diiron"/>
</dbReference>
<evidence type="ECO:0000313" key="2">
    <source>
        <dbReference type="EMBL" id="OXZ26866.1"/>
    </source>
</evidence>
<dbReference type="GO" id="GO:0016491">
    <property type="term" value="F:oxidoreductase activity"/>
    <property type="evidence" value="ECO:0007669"/>
    <property type="project" value="InterPro"/>
</dbReference>
<gene>
    <name evidence="2" type="ORF">B9N49_06815</name>
</gene>